<keyword evidence="3" id="KW-1133">Transmembrane helix</keyword>
<keyword evidence="6" id="KW-1185">Reference proteome</keyword>
<dbReference type="PANTHER" id="PTHR20913:SF7">
    <property type="entry name" value="RE60063P"/>
    <property type="match status" value="1"/>
</dbReference>
<feature type="region of interest" description="Disordered" evidence="2">
    <location>
        <begin position="276"/>
        <end position="398"/>
    </location>
</feature>
<gene>
    <name evidence="5" type="ORF">BDV98DRAFT_602075</name>
</gene>
<dbReference type="GO" id="GO:0005789">
    <property type="term" value="C:endoplasmic reticulum membrane"/>
    <property type="evidence" value="ECO:0007669"/>
    <property type="project" value="TreeGrafter"/>
</dbReference>
<dbReference type="STRING" id="1884261.A0A5C3QRP6"/>
<dbReference type="PANTHER" id="PTHR20913">
    <property type="entry name" value="TBC1 DOMAIN FAMILY MEMBER 20/GTPASE"/>
    <property type="match status" value="1"/>
</dbReference>
<dbReference type="InterPro" id="IPR045913">
    <property type="entry name" value="TBC20/Gyp8-like"/>
</dbReference>
<dbReference type="Gene3D" id="1.10.472.80">
    <property type="entry name" value="Ypt/Rab-GAP domain of gyp1p, domain 3"/>
    <property type="match status" value="1"/>
</dbReference>
<name>A0A5C3QRP6_9AGAR</name>
<dbReference type="InterPro" id="IPR035969">
    <property type="entry name" value="Rab-GAP_TBC_sf"/>
</dbReference>
<dbReference type="AlphaFoldDB" id="A0A5C3QRP6"/>
<dbReference type="Gene3D" id="1.10.8.1310">
    <property type="match status" value="1"/>
</dbReference>
<evidence type="ECO:0000259" key="4">
    <source>
        <dbReference type="PROSITE" id="PS50086"/>
    </source>
</evidence>
<evidence type="ECO:0000313" key="5">
    <source>
        <dbReference type="EMBL" id="TFL04645.1"/>
    </source>
</evidence>
<sequence>MDEKHAQLDKSAAIDWNAHKHQSLQPGGFADQRSRLWPLLLGVDTKDAEDTSNAEEQPVHDDERQIRLDTDRSFVMYPDDHGESETRDELKSELHELLVQIFRRRRKLRYFQGYHDIITVLFLTLPAHLHLPCAEKLSLHRLRDSMGSGLEPVIGLLSVLQSLLRLKDPTFAASIDEAMPLPYYALSNLLTLFSHDMPTLALIQHTFDYILCRPPIIIVYLAAVLALNRKTDVEMLEEQGEDGMIHSFLSSLPVLVDSEQAKDEKSSSLLNLATLGEDRIRSEPDEEKVSEEESEKINYSPPPLFSSGPDTAKDISPLTTEGTESVNEKVESPLASIDANDEKPFTPDNQTPVKEEDTSQQDPSENPPSPTPVKQEHEDQAPSSEDDEVTGPAKRAPKPPVTLCSLLLQSDELFTQYPPSHPSLALSSIMGPQSVVFTWSERFNRLPDDDEAEAMVEHPELVVRPRPEPEPVGGDTKVEEDKVRRRRALSKRRAREIQRRQVWVTAAVVVGLAVAAYGFRHGPRPFYFYAKPETMWAKVGRRVSQVGKRLFDS</sequence>
<protein>
    <submittedName>
        <fullName evidence="5">Rab-GTPase-TBC domain-containing protein</fullName>
    </submittedName>
</protein>
<evidence type="ECO:0000256" key="3">
    <source>
        <dbReference type="SAM" id="Phobius"/>
    </source>
</evidence>
<organism evidence="5 6">
    <name type="scientific">Pterulicium gracile</name>
    <dbReference type="NCBI Taxonomy" id="1884261"/>
    <lineage>
        <taxon>Eukaryota</taxon>
        <taxon>Fungi</taxon>
        <taxon>Dikarya</taxon>
        <taxon>Basidiomycota</taxon>
        <taxon>Agaricomycotina</taxon>
        <taxon>Agaricomycetes</taxon>
        <taxon>Agaricomycetidae</taxon>
        <taxon>Agaricales</taxon>
        <taxon>Pleurotineae</taxon>
        <taxon>Pterulaceae</taxon>
        <taxon>Pterulicium</taxon>
    </lineage>
</organism>
<feature type="domain" description="Rab-GAP TBC" evidence="4">
    <location>
        <begin position="27"/>
        <end position="214"/>
    </location>
</feature>
<feature type="transmembrane region" description="Helical" evidence="3">
    <location>
        <begin position="502"/>
        <end position="519"/>
    </location>
</feature>
<accession>A0A5C3QRP6</accession>
<evidence type="ECO:0000313" key="6">
    <source>
        <dbReference type="Proteomes" id="UP000305067"/>
    </source>
</evidence>
<reference evidence="5 6" key="1">
    <citation type="journal article" date="2019" name="Nat. Ecol. Evol.">
        <title>Megaphylogeny resolves global patterns of mushroom evolution.</title>
        <authorList>
            <person name="Varga T."/>
            <person name="Krizsan K."/>
            <person name="Foldi C."/>
            <person name="Dima B."/>
            <person name="Sanchez-Garcia M."/>
            <person name="Sanchez-Ramirez S."/>
            <person name="Szollosi G.J."/>
            <person name="Szarkandi J.G."/>
            <person name="Papp V."/>
            <person name="Albert L."/>
            <person name="Andreopoulos W."/>
            <person name="Angelini C."/>
            <person name="Antonin V."/>
            <person name="Barry K.W."/>
            <person name="Bougher N.L."/>
            <person name="Buchanan P."/>
            <person name="Buyck B."/>
            <person name="Bense V."/>
            <person name="Catcheside P."/>
            <person name="Chovatia M."/>
            <person name="Cooper J."/>
            <person name="Damon W."/>
            <person name="Desjardin D."/>
            <person name="Finy P."/>
            <person name="Geml J."/>
            <person name="Haridas S."/>
            <person name="Hughes K."/>
            <person name="Justo A."/>
            <person name="Karasinski D."/>
            <person name="Kautmanova I."/>
            <person name="Kiss B."/>
            <person name="Kocsube S."/>
            <person name="Kotiranta H."/>
            <person name="LaButti K.M."/>
            <person name="Lechner B.E."/>
            <person name="Liimatainen K."/>
            <person name="Lipzen A."/>
            <person name="Lukacs Z."/>
            <person name="Mihaltcheva S."/>
            <person name="Morgado L.N."/>
            <person name="Niskanen T."/>
            <person name="Noordeloos M.E."/>
            <person name="Ohm R.A."/>
            <person name="Ortiz-Santana B."/>
            <person name="Ovrebo C."/>
            <person name="Racz N."/>
            <person name="Riley R."/>
            <person name="Savchenko A."/>
            <person name="Shiryaev A."/>
            <person name="Soop K."/>
            <person name="Spirin V."/>
            <person name="Szebenyi C."/>
            <person name="Tomsovsky M."/>
            <person name="Tulloss R.E."/>
            <person name="Uehling J."/>
            <person name="Grigoriev I.V."/>
            <person name="Vagvolgyi C."/>
            <person name="Papp T."/>
            <person name="Martin F.M."/>
            <person name="Miettinen O."/>
            <person name="Hibbett D.S."/>
            <person name="Nagy L.G."/>
        </authorList>
    </citation>
    <scope>NUCLEOTIDE SEQUENCE [LARGE SCALE GENOMIC DNA]</scope>
    <source>
        <strain evidence="5 6">CBS 309.79</strain>
    </source>
</reference>
<dbReference type="OrthoDB" id="206700at2759"/>
<dbReference type="GO" id="GO:0005096">
    <property type="term" value="F:GTPase activator activity"/>
    <property type="evidence" value="ECO:0007669"/>
    <property type="project" value="UniProtKB-KW"/>
</dbReference>
<dbReference type="SUPFAM" id="SSF47923">
    <property type="entry name" value="Ypt/Rab-GAP domain of gyp1p"/>
    <property type="match status" value="1"/>
</dbReference>
<dbReference type="InterPro" id="IPR000195">
    <property type="entry name" value="Rab-GAP-TBC_dom"/>
</dbReference>
<dbReference type="PROSITE" id="PS50086">
    <property type="entry name" value="TBC_RABGAP"/>
    <property type="match status" value="1"/>
</dbReference>
<keyword evidence="3" id="KW-0472">Membrane</keyword>
<dbReference type="GO" id="GO:0006888">
    <property type="term" value="P:endoplasmic reticulum to Golgi vesicle-mediated transport"/>
    <property type="evidence" value="ECO:0007669"/>
    <property type="project" value="TreeGrafter"/>
</dbReference>
<keyword evidence="3" id="KW-0812">Transmembrane</keyword>
<dbReference type="SMART" id="SM00164">
    <property type="entry name" value="TBC"/>
    <property type="match status" value="1"/>
</dbReference>
<dbReference type="Proteomes" id="UP000305067">
    <property type="component" value="Unassembled WGS sequence"/>
</dbReference>
<proteinExistence type="predicted"/>
<feature type="region of interest" description="Disordered" evidence="2">
    <location>
        <begin position="464"/>
        <end position="484"/>
    </location>
</feature>
<dbReference type="EMBL" id="ML178818">
    <property type="protein sequence ID" value="TFL04645.1"/>
    <property type="molecule type" value="Genomic_DNA"/>
</dbReference>
<feature type="compositionally biased region" description="Acidic residues" evidence="2">
    <location>
        <begin position="284"/>
        <end position="294"/>
    </location>
</feature>
<feature type="transmembrane region" description="Helical" evidence="3">
    <location>
        <begin position="207"/>
        <end position="227"/>
    </location>
</feature>
<keyword evidence="1" id="KW-0343">GTPase activation</keyword>
<evidence type="ECO:0000256" key="2">
    <source>
        <dbReference type="SAM" id="MobiDB-lite"/>
    </source>
</evidence>
<evidence type="ECO:0000256" key="1">
    <source>
        <dbReference type="ARBA" id="ARBA00022468"/>
    </source>
</evidence>
<feature type="transmembrane region" description="Helical" evidence="3">
    <location>
        <begin position="113"/>
        <end position="131"/>
    </location>
</feature>
<dbReference type="Pfam" id="PF00566">
    <property type="entry name" value="RabGAP-TBC"/>
    <property type="match status" value="1"/>
</dbReference>